<comment type="caution">
    <text evidence="1">The sequence shown here is derived from an EMBL/GenBank/DDBJ whole genome shotgun (WGS) entry which is preliminary data.</text>
</comment>
<evidence type="ECO:0000313" key="2">
    <source>
        <dbReference type="Proteomes" id="UP001300745"/>
    </source>
</evidence>
<sequence length="156" mass="17575">MRRSMYTLAKAAIHIDCPVPMVFAYAADLENFGDWFPGVIAVAARDELPFDAIGKRYAETVAVPLRGKRDVLLRVVDVKPPRRLVTEGDLPMVLPRMEIDVEDSGMGSCDVRWRMVSRNRSAVARHSILPIAGWLMRRRATTGLRTLKTRLEGQRA</sequence>
<dbReference type="Pfam" id="PF10604">
    <property type="entry name" value="Polyketide_cyc2"/>
    <property type="match status" value="1"/>
</dbReference>
<reference evidence="1 2" key="1">
    <citation type="submission" date="2022-11" db="EMBL/GenBank/DDBJ databases">
        <title>Mycobacterium sp. nov.</title>
        <authorList>
            <person name="Papic B."/>
            <person name="Spicic S."/>
            <person name="Duvnjak S."/>
        </authorList>
    </citation>
    <scope>NUCLEOTIDE SEQUENCE [LARGE SCALE GENOMIC DNA]</scope>
    <source>
        <strain evidence="1 2">CVI_P4</strain>
    </source>
</reference>
<dbReference type="InterPro" id="IPR019587">
    <property type="entry name" value="Polyketide_cyclase/dehydratase"/>
</dbReference>
<dbReference type="Proteomes" id="UP001300745">
    <property type="component" value="Unassembled WGS sequence"/>
</dbReference>
<accession>A0ABT3S946</accession>
<dbReference type="Gene3D" id="3.30.530.20">
    <property type="match status" value="1"/>
</dbReference>
<dbReference type="InterPro" id="IPR023393">
    <property type="entry name" value="START-like_dom_sf"/>
</dbReference>
<gene>
    <name evidence="1" type="ORF">ORI27_04225</name>
</gene>
<dbReference type="EMBL" id="JAPJDO010000003">
    <property type="protein sequence ID" value="MCX2935892.1"/>
    <property type="molecule type" value="Genomic_DNA"/>
</dbReference>
<protein>
    <submittedName>
        <fullName evidence="1">SRPBCC family protein</fullName>
    </submittedName>
</protein>
<proteinExistence type="predicted"/>
<dbReference type="SUPFAM" id="SSF55961">
    <property type="entry name" value="Bet v1-like"/>
    <property type="match status" value="1"/>
</dbReference>
<dbReference type="RefSeq" id="WP_266073881.1">
    <property type="nucleotide sequence ID" value="NZ_JAPJDO010000003.1"/>
</dbReference>
<evidence type="ECO:0000313" key="1">
    <source>
        <dbReference type="EMBL" id="MCX2935892.1"/>
    </source>
</evidence>
<organism evidence="1 2">
    <name type="scientific">Mycobacterium pinniadriaticum</name>
    <dbReference type="NCBI Taxonomy" id="2994102"/>
    <lineage>
        <taxon>Bacteria</taxon>
        <taxon>Bacillati</taxon>
        <taxon>Actinomycetota</taxon>
        <taxon>Actinomycetes</taxon>
        <taxon>Mycobacteriales</taxon>
        <taxon>Mycobacteriaceae</taxon>
        <taxon>Mycobacterium</taxon>
    </lineage>
</organism>
<name>A0ABT3S946_9MYCO</name>
<keyword evidence="2" id="KW-1185">Reference proteome</keyword>